<keyword evidence="2" id="KW-0472">Membrane</keyword>
<keyword evidence="2" id="KW-0812">Transmembrane</keyword>
<evidence type="ECO:0000256" key="1">
    <source>
        <dbReference type="SAM" id="MobiDB-lite"/>
    </source>
</evidence>
<dbReference type="Proteomes" id="UP000694557">
    <property type="component" value="Unassembled WGS sequence"/>
</dbReference>
<proteinExistence type="predicted"/>
<keyword evidence="4" id="KW-1185">Reference proteome</keyword>
<name>A0A8C7IXA9_ONCKI</name>
<accession>A0A8C7IXA9</accession>
<evidence type="ECO:0000313" key="4">
    <source>
        <dbReference type="Proteomes" id="UP000694557"/>
    </source>
</evidence>
<sequence>MAPLECIGTRMDTLPDHLLPLATEVFPQPAVPGVQLCSHREPRFRMQTRPPFSDITEEEERGVIPGRGSRLRSFLKTLESLRWSTQGGHEGCEDRPLRRRGVPTQKEGDLPVTPLCTSTGLPPTLLPGSETGLWQTGCFFILLTVYHCLQLFIGIIVNILV</sequence>
<evidence type="ECO:0000256" key="2">
    <source>
        <dbReference type="SAM" id="Phobius"/>
    </source>
</evidence>
<dbReference type="Ensembl" id="ENSOKIT00005084646.1">
    <property type="protein sequence ID" value="ENSOKIP00005079447.1"/>
    <property type="gene ID" value="ENSOKIG00005034291.1"/>
</dbReference>
<feature type="region of interest" description="Disordered" evidence="1">
    <location>
        <begin position="86"/>
        <end position="113"/>
    </location>
</feature>
<evidence type="ECO:0000313" key="3">
    <source>
        <dbReference type="Ensembl" id="ENSOKIP00005079447.1"/>
    </source>
</evidence>
<organism evidence="3 4">
    <name type="scientific">Oncorhynchus kisutch</name>
    <name type="common">Coho salmon</name>
    <name type="synonym">Salmo kisutch</name>
    <dbReference type="NCBI Taxonomy" id="8019"/>
    <lineage>
        <taxon>Eukaryota</taxon>
        <taxon>Metazoa</taxon>
        <taxon>Chordata</taxon>
        <taxon>Craniata</taxon>
        <taxon>Vertebrata</taxon>
        <taxon>Euteleostomi</taxon>
        <taxon>Actinopterygii</taxon>
        <taxon>Neopterygii</taxon>
        <taxon>Teleostei</taxon>
        <taxon>Protacanthopterygii</taxon>
        <taxon>Salmoniformes</taxon>
        <taxon>Salmonidae</taxon>
        <taxon>Salmoninae</taxon>
        <taxon>Oncorhynchus</taxon>
    </lineage>
</organism>
<dbReference type="AlphaFoldDB" id="A0A8C7IXA9"/>
<dbReference type="GeneTree" id="ENSGT00990000209089"/>
<reference evidence="3" key="2">
    <citation type="submission" date="2025-09" db="UniProtKB">
        <authorList>
            <consortium name="Ensembl"/>
        </authorList>
    </citation>
    <scope>IDENTIFICATION</scope>
</reference>
<protein>
    <submittedName>
        <fullName evidence="3">Uncharacterized protein</fullName>
    </submittedName>
</protein>
<feature type="transmembrane region" description="Helical" evidence="2">
    <location>
        <begin position="139"/>
        <end position="160"/>
    </location>
</feature>
<reference evidence="3" key="1">
    <citation type="submission" date="2025-08" db="UniProtKB">
        <authorList>
            <consortium name="Ensembl"/>
        </authorList>
    </citation>
    <scope>IDENTIFICATION</scope>
</reference>
<keyword evidence="2" id="KW-1133">Transmembrane helix</keyword>